<dbReference type="InterPro" id="IPR037069">
    <property type="entry name" value="AcylCoA_DH/ox_N_sf"/>
</dbReference>
<dbReference type="PROSITE" id="PS00072">
    <property type="entry name" value="ACYL_COA_DH_1"/>
    <property type="match status" value="1"/>
</dbReference>
<dbReference type="FunFam" id="2.40.110.10:FF:000001">
    <property type="entry name" value="Acyl-CoA dehydrogenase, mitochondrial"/>
    <property type="match status" value="1"/>
</dbReference>
<protein>
    <recommendedName>
        <fullName evidence="10">Acyl-CoA dehydrogenase</fullName>
    </recommendedName>
</protein>
<organism evidence="9">
    <name type="scientific">marine sediment metagenome</name>
    <dbReference type="NCBI Taxonomy" id="412755"/>
    <lineage>
        <taxon>unclassified sequences</taxon>
        <taxon>metagenomes</taxon>
        <taxon>ecological metagenomes</taxon>
    </lineage>
</organism>
<dbReference type="AlphaFoldDB" id="X1LXX8"/>
<dbReference type="InterPro" id="IPR009100">
    <property type="entry name" value="AcylCoA_DH/oxidase_NM_dom_sf"/>
</dbReference>
<proteinExistence type="inferred from homology"/>
<comment type="cofactor">
    <cofactor evidence="1">
        <name>FAD</name>
        <dbReference type="ChEBI" id="CHEBI:57692"/>
    </cofactor>
</comment>
<evidence type="ECO:0008006" key="10">
    <source>
        <dbReference type="Google" id="ProtNLM"/>
    </source>
</evidence>
<evidence type="ECO:0000256" key="4">
    <source>
        <dbReference type="ARBA" id="ARBA00022827"/>
    </source>
</evidence>
<keyword evidence="4" id="KW-0274">FAD</keyword>
<feature type="non-terminal residue" evidence="9">
    <location>
        <position position="1"/>
    </location>
</feature>
<reference evidence="9" key="1">
    <citation type="journal article" date="2014" name="Front. Microbiol.">
        <title>High frequency of phylogenetically diverse reductive dehalogenase-homologous genes in deep subseafloor sedimentary metagenomes.</title>
        <authorList>
            <person name="Kawai M."/>
            <person name="Futagami T."/>
            <person name="Toyoda A."/>
            <person name="Takaki Y."/>
            <person name="Nishi S."/>
            <person name="Hori S."/>
            <person name="Arai W."/>
            <person name="Tsubouchi T."/>
            <person name="Morono Y."/>
            <person name="Uchiyama I."/>
            <person name="Ito T."/>
            <person name="Fujiyama A."/>
            <person name="Inagaki F."/>
            <person name="Takami H."/>
        </authorList>
    </citation>
    <scope>NUCLEOTIDE SEQUENCE</scope>
    <source>
        <strain evidence="9">Expedition CK06-06</strain>
    </source>
</reference>
<dbReference type="InterPro" id="IPR036250">
    <property type="entry name" value="AcylCo_DH-like_C"/>
</dbReference>
<accession>X1LXX8</accession>
<feature type="domain" description="Acyl-CoA oxidase/dehydrogenase middle" evidence="7">
    <location>
        <begin position="81"/>
        <end position="176"/>
    </location>
</feature>
<dbReference type="Pfam" id="PF02771">
    <property type="entry name" value="Acyl-CoA_dh_N"/>
    <property type="match status" value="1"/>
</dbReference>
<keyword evidence="3" id="KW-0285">Flavoprotein</keyword>
<evidence type="ECO:0000259" key="6">
    <source>
        <dbReference type="Pfam" id="PF00441"/>
    </source>
</evidence>
<evidence type="ECO:0000256" key="1">
    <source>
        <dbReference type="ARBA" id="ARBA00001974"/>
    </source>
</evidence>
<evidence type="ECO:0000256" key="5">
    <source>
        <dbReference type="ARBA" id="ARBA00023002"/>
    </source>
</evidence>
<evidence type="ECO:0000256" key="2">
    <source>
        <dbReference type="ARBA" id="ARBA00009347"/>
    </source>
</evidence>
<dbReference type="PANTHER" id="PTHR43884">
    <property type="entry name" value="ACYL-COA DEHYDROGENASE"/>
    <property type="match status" value="1"/>
</dbReference>
<dbReference type="GO" id="GO:0003995">
    <property type="term" value="F:acyl-CoA dehydrogenase activity"/>
    <property type="evidence" value="ECO:0007669"/>
    <property type="project" value="InterPro"/>
</dbReference>
<dbReference type="Gene3D" id="1.10.540.10">
    <property type="entry name" value="Acyl-CoA dehydrogenase/oxidase, N-terminal domain"/>
    <property type="match status" value="1"/>
</dbReference>
<dbReference type="Gene3D" id="1.20.140.10">
    <property type="entry name" value="Butyryl-CoA Dehydrogenase, subunit A, domain 3"/>
    <property type="match status" value="1"/>
</dbReference>
<name>X1LXX8_9ZZZZ</name>
<evidence type="ECO:0000259" key="7">
    <source>
        <dbReference type="Pfam" id="PF02770"/>
    </source>
</evidence>
<gene>
    <name evidence="9" type="ORF">S06H3_21618</name>
</gene>
<dbReference type="InterPro" id="IPR006089">
    <property type="entry name" value="Acyl-CoA_DH_CS"/>
</dbReference>
<feature type="domain" description="Acyl-CoA dehydrogenase/oxidase N-terminal" evidence="8">
    <location>
        <begin position="1"/>
        <end position="73"/>
    </location>
</feature>
<evidence type="ECO:0000259" key="8">
    <source>
        <dbReference type="Pfam" id="PF02771"/>
    </source>
</evidence>
<dbReference type="Pfam" id="PF02770">
    <property type="entry name" value="Acyl-CoA_dh_M"/>
    <property type="match status" value="1"/>
</dbReference>
<comment type="caution">
    <text evidence="9">The sequence shown here is derived from an EMBL/GenBank/DDBJ whole genome shotgun (WGS) entry which is preliminary data.</text>
</comment>
<dbReference type="InterPro" id="IPR009075">
    <property type="entry name" value="AcylCo_DH/oxidase_C"/>
</dbReference>
<dbReference type="InterPro" id="IPR046373">
    <property type="entry name" value="Acyl-CoA_Oxase/DH_mid-dom_sf"/>
</dbReference>
<evidence type="ECO:0000256" key="3">
    <source>
        <dbReference type="ARBA" id="ARBA00022630"/>
    </source>
</evidence>
<dbReference type="PANTHER" id="PTHR43884:SF12">
    <property type="entry name" value="ISOVALERYL-COA DEHYDROGENASE, MITOCHONDRIAL-RELATED"/>
    <property type="match status" value="1"/>
</dbReference>
<evidence type="ECO:0000313" key="9">
    <source>
        <dbReference type="EMBL" id="GAI07295.1"/>
    </source>
</evidence>
<dbReference type="InterPro" id="IPR013786">
    <property type="entry name" value="AcylCoA_DH/ox_N"/>
</dbReference>
<dbReference type="EMBL" id="BARV01011384">
    <property type="protein sequence ID" value="GAI07295.1"/>
    <property type="molecule type" value="Genomic_DNA"/>
</dbReference>
<dbReference type="InterPro" id="IPR006091">
    <property type="entry name" value="Acyl-CoA_Oxase/DH_mid-dom"/>
</dbReference>
<feature type="non-terminal residue" evidence="9">
    <location>
        <position position="248"/>
    </location>
</feature>
<dbReference type="Pfam" id="PF00441">
    <property type="entry name" value="Acyl-CoA_dh_1"/>
    <property type="match status" value="1"/>
</dbReference>
<feature type="domain" description="Acyl-CoA dehydrogenase/oxidase C-terminal" evidence="6">
    <location>
        <begin position="190"/>
        <end position="247"/>
    </location>
</feature>
<dbReference type="Gene3D" id="2.40.110.10">
    <property type="entry name" value="Butyryl-CoA Dehydrogenase, subunit A, domain 2"/>
    <property type="match status" value="1"/>
</dbReference>
<sequence>IMKKAFEVGFLTCKIPKKYGGEELGDVDTVVMSEELAAGCVGMYTTMMVNALAYTPIILFGTDEQKKKFLTPHTEKMSFAAFCLTEREAGSDAGALKTTAKKVGSEYVINGSKCFISNAGIASLFVVFANSNPDKGMRGISAFIIPRETPGLTIGKVEDKMGQRASNTAEVIFEDVKVPEENLLGKEGIGFIIAMKTLDKTRAPVGAAGVGVARAALQYAIDYAKTRIQFGKPIALFQHIGFQIAQMT</sequence>
<dbReference type="SUPFAM" id="SSF56645">
    <property type="entry name" value="Acyl-CoA dehydrogenase NM domain-like"/>
    <property type="match status" value="1"/>
</dbReference>
<comment type="similarity">
    <text evidence="2">Belongs to the acyl-CoA dehydrogenase family.</text>
</comment>
<dbReference type="GO" id="GO:0050660">
    <property type="term" value="F:flavin adenine dinucleotide binding"/>
    <property type="evidence" value="ECO:0007669"/>
    <property type="project" value="InterPro"/>
</dbReference>
<keyword evidence="5" id="KW-0560">Oxidoreductase</keyword>
<dbReference type="SUPFAM" id="SSF47203">
    <property type="entry name" value="Acyl-CoA dehydrogenase C-terminal domain-like"/>
    <property type="match status" value="1"/>
</dbReference>